<keyword evidence="3" id="KW-1185">Reference proteome</keyword>
<protein>
    <submittedName>
        <fullName evidence="2">Uncharacterized protein</fullName>
    </submittedName>
</protein>
<sequence length="65" mass="7306">MRLGPQQDGTGAVPRPRWRHRISRREPSAHFPARALPRTGARGRMRPRFGGAAPLPVRSCPPFRP</sequence>
<dbReference type="HOGENOM" id="CLU_2846955_0_0_5"/>
<dbReference type="Proteomes" id="UP000001591">
    <property type="component" value="Chromosome"/>
</dbReference>
<accession>B6IUM9</accession>
<evidence type="ECO:0000256" key="1">
    <source>
        <dbReference type="SAM" id="MobiDB-lite"/>
    </source>
</evidence>
<feature type="region of interest" description="Disordered" evidence="1">
    <location>
        <begin position="1"/>
        <end position="65"/>
    </location>
</feature>
<gene>
    <name evidence="2" type="ordered locus">RC1_2471</name>
</gene>
<evidence type="ECO:0000313" key="2">
    <source>
        <dbReference type="EMBL" id="ACI99854.1"/>
    </source>
</evidence>
<dbReference type="KEGG" id="rce:RC1_2471"/>
<evidence type="ECO:0000313" key="3">
    <source>
        <dbReference type="Proteomes" id="UP000001591"/>
    </source>
</evidence>
<proteinExistence type="predicted"/>
<name>B6IUM9_RHOCS</name>
<dbReference type="EMBL" id="CP000613">
    <property type="protein sequence ID" value="ACI99854.1"/>
    <property type="molecule type" value="Genomic_DNA"/>
</dbReference>
<organism evidence="2 3">
    <name type="scientific">Rhodospirillum centenum (strain ATCC 51521 / SW)</name>
    <dbReference type="NCBI Taxonomy" id="414684"/>
    <lineage>
        <taxon>Bacteria</taxon>
        <taxon>Pseudomonadati</taxon>
        <taxon>Pseudomonadota</taxon>
        <taxon>Alphaproteobacteria</taxon>
        <taxon>Rhodospirillales</taxon>
        <taxon>Rhodospirillaceae</taxon>
        <taxon>Rhodospirillum</taxon>
    </lineage>
</organism>
<dbReference type="AlphaFoldDB" id="B6IUM9"/>
<dbReference type="STRING" id="414684.RC1_2471"/>
<reference evidence="2 3" key="1">
    <citation type="journal article" date="2010" name="BMC Genomics">
        <title>Metabolic flexibility revealed in the genome of the cyst-forming alpha-1 proteobacterium Rhodospirillum centenum.</title>
        <authorList>
            <person name="Lu Y.K."/>
            <person name="Marden J."/>
            <person name="Han M."/>
            <person name="Swingley W.D."/>
            <person name="Mastrian S.D."/>
            <person name="Chowdhury S.R."/>
            <person name="Hao J."/>
            <person name="Helmy T."/>
            <person name="Kim S."/>
            <person name="Kurdoglu A.A."/>
            <person name="Matthies H.J."/>
            <person name="Rollo D."/>
            <person name="Stothard P."/>
            <person name="Blankenship R.E."/>
            <person name="Bauer C.E."/>
            <person name="Touchman J.W."/>
        </authorList>
    </citation>
    <scope>NUCLEOTIDE SEQUENCE [LARGE SCALE GENOMIC DNA]</scope>
    <source>
        <strain evidence="3">ATCC 51521 / SW</strain>
    </source>
</reference>